<dbReference type="GO" id="GO:0005886">
    <property type="term" value="C:plasma membrane"/>
    <property type="evidence" value="ECO:0007669"/>
    <property type="project" value="TreeGrafter"/>
</dbReference>
<dbReference type="GO" id="GO:0015250">
    <property type="term" value="F:water channel activity"/>
    <property type="evidence" value="ECO:0007669"/>
    <property type="project" value="TreeGrafter"/>
</dbReference>
<dbReference type="KEGG" id="sla:SERLADRAFT_470729"/>
<evidence type="ECO:0000256" key="8">
    <source>
        <dbReference type="ARBA" id="ARBA00034651"/>
    </source>
</evidence>
<dbReference type="RefSeq" id="XP_007319817.1">
    <property type="nucleotide sequence ID" value="XM_007319755.1"/>
</dbReference>
<dbReference type="SUPFAM" id="SSF81338">
    <property type="entry name" value="Aquaporin-like"/>
    <property type="match status" value="1"/>
</dbReference>
<keyword evidence="4 9" id="KW-0812">Transmembrane</keyword>
<keyword evidence="5" id="KW-0677">Repeat</keyword>
<comment type="subcellular location">
    <subcellularLocation>
        <location evidence="1">Membrane</location>
        <topology evidence="1">Multi-pass membrane protein</topology>
    </subcellularLocation>
</comment>
<keyword evidence="6 10" id="KW-1133">Transmembrane helix</keyword>
<dbReference type="PANTHER" id="PTHR43829">
    <property type="entry name" value="AQUAPORIN OR AQUAGLYCEROPORIN RELATED"/>
    <property type="match status" value="1"/>
</dbReference>
<dbReference type="CDD" id="cd00333">
    <property type="entry name" value="MIP"/>
    <property type="match status" value="1"/>
</dbReference>
<evidence type="ECO:0000256" key="1">
    <source>
        <dbReference type="ARBA" id="ARBA00004141"/>
    </source>
</evidence>
<dbReference type="PROSITE" id="PS00221">
    <property type="entry name" value="MIP"/>
    <property type="match status" value="1"/>
</dbReference>
<feature type="transmembrane region" description="Helical" evidence="10">
    <location>
        <begin position="190"/>
        <end position="214"/>
    </location>
</feature>
<evidence type="ECO:0000256" key="4">
    <source>
        <dbReference type="ARBA" id="ARBA00022692"/>
    </source>
</evidence>
<dbReference type="PANTHER" id="PTHR43829:SF9">
    <property type="entry name" value="AQUAPORIN-9"/>
    <property type="match status" value="1"/>
</dbReference>
<comment type="catalytic activity">
    <reaction evidence="8">
        <text>H2O(in) = H2O(out)</text>
        <dbReference type="Rhea" id="RHEA:29667"/>
        <dbReference type="ChEBI" id="CHEBI:15377"/>
    </reaction>
</comment>
<dbReference type="AlphaFoldDB" id="F8NZT4"/>
<keyword evidence="3 9" id="KW-0813">Transport</keyword>
<evidence type="ECO:0000256" key="3">
    <source>
        <dbReference type="ARBA" id="ARBA00022448"/>
    </source>
</evidence>
<gene>
    <name evidence="11" type="ORF">SERLADRAFT_470729</name>
</gene>
<evidence type="ECO:0000256" key="7">
    <source>
        <dbReference type="ARBA" id="ARBA00023136"/>
    </source>
</evidence>
<dbReference type="Proteomes" id="UP000008064">
    <property type="component" value="Unassembled WGS sequence"/>
</dbReference>
<keyword evidence="7 10" id="KW-0472">Membrane</keyword>
<dbReference type="InterPro" id="IPR022357">
    <property type="entry name" value="MIP_CS"/>
</dbReference>
<dbReference type="GO" id="GO:0015254">
    <property type="term" value="F:glycerol channel activity"/>
    <property type="evidence" value="ECO:0007669"/>
    <property type="project" value="TreeGrafter"/>
</dbReference>
<feature type="transmembrane region" description="Helical" evidence="10">
    <location>
        <begin position="98"/>
        <end position="119"/>
    </location>
</feature>
<evidence type="ECO:0000256" key="2">
    <source>
        <dbReference type="ARBA" id="ARBA00006175"/>
    </source>
</evidence>
<name>F8NZT4_SERL9</name>
<dbReference type="OrthoDB" id="3222at2759"/>
<feature type="transmembrane region" description="Helical" evidence="10">
    <location>
        <begin position="140"/>
        <end position="160"/>
    </location>
</feature>
<sequence length="339" mass="36703">MSESISEKPIIQRRSDASSCSYSGKGDAAIVDVTECDHCTRYPNRWCRIREYLREPAAEFFGIMFLIIFGVGGDLQVVLSSNPNVAPTSKGSYLSLNFGWAVGVALGVYVSGGISGGHINPAVTLALATVRNFPWKKVPIYMAAQLMGALCGAGIVYANYFHAIDLYEGGPGVRTVPGTASLFSTYALDYMTPVSCFFSEFLASAALMMVILAITDKRNNPPAPGLVPVALFITILGIGASLGMETSYAINPARDLGPRLLTAMVGYGRDVFTYRSQYWLWCPILAPFLGMQFGALFYDLFLFTGSESIINKPDAETQKRHLHACPQQRNKVPAGADSV</sequence>
<proteinExistence type="inferred from homology"/>
<dbReference type="InterPro" id="IPR023271">
    <property type="entry name" value="Aquaporin-like"/>
</dbReference>
<dbReference type="InterPro" id="IPR000425">
    <property type="entry name" value="MIP"/>
</dbReference>
<dbReference type="InterPro" id="IPR050363">
    <property type="entry name" value="MIP/Aquaporin"/>
</dbReference>
<evidence type="ECO:0000256" key="10">
    <source>
        <dbReference type="SAM" id="Phobius"/>
    </source>
</evidence>
<organism>
    <name type="scientific">Serpula lacrymans var. lacrymans (strain S7.9)</name>
    <name type="common">Dry rot fungus</name>
    <dbReference type="NCBI Taxonomy" id="578457"/>
    <lineage>
        <taxon>Eukaryota</taxon>
        <taxon>Fungi</taxon>
        <taxon>Dikarya</taxon>
        <taxon>Basidiomycota</taxon>
        <taxon>Agaricomycotina</taxon>
        <taxon>Agaricomycetes</taxon>
        <taxon>Agaricomycetidae</taxon>
        <taxon>Boletales</taxon>
        <taxon>Coniophorineae</taxon>
        <taxon>Serpulaceae</taxon>
        <taxon>Serpula</taxon>
    </lineage>
</organism>
<dbReference type="Pfam" id="PF00230">
    <property type="entry name" value="MIP"/>
    <property type="match status" value="1"/>
</dbReference>
<dbReference type="HOGENOM" id="CLU_020019_9_0_1"/>
<dbReference type="Gene3D" id="1.20.1080.10">
    <property type="entry name" value="Glycerol uptake facilitator protein"/>
    <property type="match status" value="1"/>
</dbReference>
<dbReference type="PRINTS" id="PR00783">
    <property type="entry name" value="MINTRINSICP"/>
</dbReference>
<dbReference type="EMBL" id="GL945435">
    <property type="protein sequence ID" value="EGO24055.1"/>
    <property type="molecule type" value="Genomic_DNA"/>
</dbReference>
<feature type="transmembrane region" description="Helical" evidence="10">
    <location>
        <begin position="278"/>
        <end position="303"/>
    </location>
</feature>
<dbReference type="FunFam" id="1.20.1080.10:FF:000027">
    <property type="entry name" value="MIP aquaporin"/>
    <property type="match status" value="1"/>
</dbReference>
<dbReference type="GeneID" id="18819810"/>
<comment type="similarity">
    <text evidence="2 9">Belongs to the MIP/aquaporin (TC 1.A.8) family.</text>
</comment>
<feature type="transmembrane region" description="Helical" evidence="10">
    <location>
        <begin position="58"/>
        <end position="78"/>
    </location>
</feature>
<dbReference type="NCBIfam" id="TIGR00861">
    <property type="entry name" value="MIP"/>
    <property type="match status" value="1"/>
</dbReference>
<evidence type="ECO:0000256" key="6">
    <source>
        <dbReference type="ARBA" id="ARBA00022989"/>
    </source>
</evidence>
<protein>
    <submittedName>
        <fullName evidence="11">Major intrinsic protein superfamily membrane channel protein</fullName>
    </submittedName>
</protein>
<accession>F8NZT4</accession>
<evidence type="ECO:0000313" key="11">
    <source>
        <dbReference type="EMBL" id="EGO24055.1"/>
    </source>
</evidence>
<feature type="transmembrane region" description="Helical" evidence="10">
    <location>
        <begin position="226"/>
        <end position="244"/>
    </location>
</feature>
<evidence type="ECO:0000256" key="9">
    <source>
        <dbReference type="RuleBase" id="RU000477"/>
    </source>
</evidence>
<evidence type="ECO:0000256" key="5">
    <source>
        <dbReference type="ARBA" id="ARBA00022737"/>
    </source>
</evidence>
<dbReference type="PRINTS" id="PR02019">
    <property type="entry name" value="AQUAPORIN7"/>
</dbReference>
<reference evidence="11" key="1">
    <citation type="submission" date="2011-04" db="EMBL/GenBank/DDBJ databases">
        <title>Evolution of plant cell wall degrading machinery underlies the functional diversity of forest fungi.</title>
        <authorList>
            <consortium name="US DOE Joint Genome Institute (JGI-PGF)"/>
            <person name="Eastwood D.C."/>
            <person name="Floudas D."/>
            <person name="Binder M."/>
            <person name="Majcherczyk A."/>
            <person name="Schneider P."/>
            <person name="Aerts A."/>
            <person name="Asiegbu F.O."/>
            <person name="Baker S.E."/>
            <person name="Barry K."/>
            <person name="Bendiksby M."/>
            <person name="Blumentritt M."/>
            <person name="Coutinho P.M."/>
            <person name="Cullen D."/>
            <person name="Cullen D."/>
            <person name="Gathman A."/>
            <person name="Goodell B."/>
            <person name="Henrissat B."/>
            <person name="Ihrmark K."/>
            <person name="Kauserud H."/>
            <person name="Kohler A."/>
            <person name="LaButti K."/>
            <person name="Lapidus A."/>
            <person name="Lavin J.L."/>
            <person name="Lee Y.-H."/>
            <person name="Lindquist E."/>
            <person name="Lilly W."/>
            <person name="Lucas S."/>
            <person name="Morin E."/>
            <person name="Murat C."/>
            <person name="Oguiza J.A."/>
            <person name="Park J."/>
            <person name="Pisabarro A.G."/>
            <person name="Riley R."/>
            <person name="Rosling A."/>
            <person name="Salamov A."/>
            <person name="Schmidt O."/>
            <person name="Schmutz J."/>
            <person name="Skrede I."/>
            <person name="Stenlid J."/>
            <person name="Wiebenga A."/>
            <person name="Xie X."/>
            <person name="Kues U."/>
            <person name="Hibbett D.S."/>
            <person name="Hoffmeister D."/>
            <person name="Hogberg N."/>
            <person name="Martin F."/>
            <person name="Grigoriev I.V."/>
            <person name="Watkinson S.C."/>
        </authorList>
    </citation>
    <scope>NUCLEOTIDE SEQUENCE</scope>
    <source>
        <strain evidence="11">S7.9</strain>
    </source>
</reference>